<dbReference type="STRING" id="216432.CA2559_02320"/>
<organism evidence="1 2">
    <name type="scientific">Croceibacter atlanticus (strain ATCC BAA-628 / JCM 21780 / CIP 108009 / IAM 15332 / KCTC 12090 / HTCC2559)</name>
    <dbReference type="NCBI Taxonomy" id="216432"/>
    <lineage>
        <taxon>Bacteria</taxon>
        <taxon>Pseudomonadati</taxon>
        <taxon>Bacteroidota</taxon>
        <taxon>Flavobacteriia</taxon>
        <taxon>Flavobacteriales</taxon>
        <taxon>Flavobacteriaceae</taxon>
        <taxon>Croceibacter</taxon>
    </lineage>
</organism>
<accession>A3U5N6</accession>
<keyword evidence="2" id="KW-1185">Reference proteome</keyword>
<dbReference type="AlphaFoldDB" id="A3U5N6"/>
<dbReference type="KEGG" id="cat:CA2559_02320"/>
<dbReference type="RefSeq" id="WP_013186231.1">
    <property type="nucleotide sequence ID" value="NC_014230.1"/>
</dbReference>
<gene>
    <name evidence="1" type="ordered locus">CA2559_02320</name>
</gene>
<dbReference type="GeneID" id="89454490"/>
<reference evidence="1 2" key="1">
    <citation type="journal article" date="2010" name="J. Bacteriol.">
        <title>The complete genome sequence of Croceibacter atlanticus HTCC2559T.</title>
        <authorList>
            <person name="Oh H.M."/>
            <person name="Kang I."/>
            <person name="Ferriera S."/>
            <person name="Giovannoni S.J."/>
            <person name="Cho J.C."/>
        </authorList>
    </citation>
    <scope>NUCLEOTIDE SEQUENCE [LARGE SCALE GENOMIC DNA]</scope>
    <source>
        <strain evidence="2">ATCC BAA-628 / HTCC2559 / KCTC 12090</strain>
    </source>
</reference>
<proteinExistence type="predicted"/>
<protein>
    <submittedName>
        <fullName evidence="1">Riboflavin synthase subunit alpha</fullName>
    </submittedName>
</protein>
<dbReference type="EMBL" id="CP002046">
    <property type="protein sequence ID" value="EAP87553.1"/>
    <property type="molecule type" value="Genomic_DNA"/>
</dbReference>
<dbReference type="HOGENOM" id="CLU_2989039_0_0_10"/>
<evidence type="ECO:0000313" key="2">
    <source>
        <dbReference type="Proteomes" id="UP000002297"/>
    </source>
</evidence>
<name>A3U5N6_CROAH</name>
<evidence type="ECO:0000313" key="1">
    <source>
        <dbReference type="EMBL" id="EAP87553.1"/>
    </source>
</evidence>
<dbReference type="Proteomes" id="UP000002297">
    <property type="component" value="Chromosome"/>
</dbReference>
<sequence>MPMLVSIGTGKPGKGVKELGGGGPSLGLAAMAEQSSVVKLNNVLIVWGLINNTCCKR</sequence>